<feature type="region of interest" description="Disordered" evidence="1">
    <location>
        <begin position="201"/>
        <end position="222"/>
    </location>
</feature>
<evidence type="ECO:0000313" key="3">
    <source>
        <dbReference type="Proteomes" id="UP000663827"/>
    </source>
</evidence>
<protein>
    <recommendedName>
        <fullName evidence="4">Laminin domain protein</fullName>
    </recommendedName>
</protein>
<comment type="caution">
    <text evidence="2">The sequence shown here is derived from an EMBL/GenBank/DDBJ whole genome shotgun (WGS) entry which is preliminary data.</text>
</comment>
<evidence type="ECO:0000313" key="2">
    <source>
        <dbReference type="EMBL" id="CAE7148505.1"/>
    </source>
</evidence>
<organism evidence="2 3">
    <name type="scientific">Rhizoctonia solani</name>
    <dbReference type="NCBI Taxonomy" id="456999"/>
    <lineage>
        <taxon>Eukaryota</taxon>
        <taxon>Fungi</taxon>
        <taxon>Dikarya</taxon>
        <taxon>Basidiomycota</taxon>
        <taxon>Agaricomycotina</taxon>
        <taxon>Agaricomycetes</taxon>
        <taxon>Cantharellales</taxon>
        <taxon>Ceratobasidiaceae</taxon>
        <taxon>Rhizoctonia</taxon>
    </lineage>
</organism>
<gene>
    <name evidence="2" type="ORF">RDB_LOCUS86082</name>
</gene>
<sequence length="369" mass="41070">MTRSIGWYPSGQVHHPPELPTYLKKVYDLKPIVGVPSDAEVIGIHAVLQAAYRASGIPGMHDSSLFMGLTEHLFRAQMARYRSMYSLVAFSSDSIYMPPTLPAHIPVKLEPISGTPSDEEITKVQEAVLSYQQFSHAPSMFDPHMNMELSQHLFDLQMARYMRRAGESEASLNQETTQNNLSEKEGEGIANLAQETTISDTIDNVGVKDPTKYESEQKSQIGMQDTGVREVIERSNQLAERVGEALGHINKVLVGIQHAMIRAQFGTGKDVYYNLHTMGCLVNHKGENIATLGTLKPADDPDCDWNVNFYLKSDPYSIYIPETQLAAYLKFYGLEEGLCFENASTLRLKDGMEALARERLGNFLTGCVG</sequence>
<proteinExistence type="predicted"/>
<evidence type="ECO:0008006" key="4">
    <source>
        <dbReference type="Google" id="ProtNLM"/>
    </source>
</evidence>
<name>A0A8H3E4Z0_9AGAM</name>
<dbReference type="Proteomes" id="UP000663827">
    <property type="component" value="Unassembled WGS sequence"/>
</dbReference>
<dbReference type="EMBL" id="CAJNJQ010001759">
    <property type="protein sequence ID" value="CAE7148505.1"/>
    <property type="molecule type" value="Genomic_DNA"/>
</dbReference>
<dbReference type="AlphaFoldDB" id="A0A8H3E4Z0"/>
<reference evidence="2" key="1">
    <citation type="submission" date="2021-01" db="EMBL/GenBank/DDBJ databases">
        <authorList>
            <person name="Kaushik A."/>
        </authorList>
    </citation>
    <scope>NUCLEOTIDE SEQUENCE</scope>
    <source>
        <strain evidence="2">AG5</strain>
    </source>
</reference>
<evidence type="ECO:0000256" key="1">
    <source>
        <dbReference type="SAM" id="MobiDB-lite"/>
    </source>
</evidence>
<accession>A0A8H3E4Z0</accession>